<keyword evidence="2" id="KW-1185">Reference proteome</keyword>
<proteinExistence type="predicted"/>
<evidence type="ECO:0000313" key="2">
    <source>
        <dbReference type="Proteomes" id="UP001156627"/>
    </source>
</evidence>
<dbReference type="Proteomes" id="UP001156627">
    <property type="component" value="Unassembled WGS sequence"/>
</dbReference>
<dbReference type="EMBL" id="BSOA01000015">
    <property type="protein sequence ID" value="GLQ88364.1"/>
    <property type="molecule type" value="Genomic_DNA"/>
</dbReference>
<protein>
    <recommendedName>
        <fullName evidence="3">YCII-related domain-containing protein</fullName>
    </recommendedName>
</protein>
<dbReference type="RefSeq" id="WP_284331807.1">
    <property type="nucleotide sequence ID" value="NZ_BSOA01000015.1"/>
</dbReference>
<evidence type="ECO:0008006" key="3">
    <source>
        <dbReference type="Google" id="ProtNLM"/>
    </source>
</evidence>
<comment type="caution">
    <text evidence="1">The sequence shown here is derived from an EMBL/GenBank/DDBJ whole genome shotgun (WGS) entry which is preliminary data.</text>
</comment>
<reference evidence="2" key="1">
    <citation type="journal article" date="2019" name="Int. J. Syst. Evol. Microbiol.">
        <title>The Global Catalogue of Microorganisms (GCM) 10K type strain sequencing project: providing services to taxonomists for standard genome sequencing and annotation.</title>
        <authorList>
            <consortium name="The Broad Institute Genomics Platform"/>
            <consortium name="The Broad Institute Genome Sequencing Center for Infectious Disease"/>
            <person name="Wu L."/>
            <person name="Ma J."/>
        </authorList>
    </citation>
    <scope>NUCLEOTIDE SEQUENCE [LARGE SCALE GENOMIC DNA]</scope>
    <source>
        <strain evidence="2">NBRC 111981</strain>
    </source>
</reference>
<accession>A0ABQ5X9R4</accession>
<gene>
    <name evidence="1" type="ORF">GCM10007898_19330</name>
</gene>
<organism evidence="1 2">
    <name type="scientific">Dyella flagellata</name>
    <dbReference type="NCBI Taxonomy" id="1867833"/>
    <lineage>
        <taxon>Bacteria</taxon>
        <taxon>Pseudomonadati</taxon>
        <taxon>Pseudomonadota</taxon>
        <taxon>Gammaproteobacteria</taxon>
        <taxon>Lysobacterales</taxon>
        <taxon>Rhodanobacteraceae</taxon>
        <taxon>Dyella</taxon>
    </lineage>
</organism>
<sequence length="114" mass="12868">MKRFLAVYFGTDASMNAWKALDEAERQKREAAGMQAWTRWLETHKDAIVEVGSPLGKTLRTSKSGVEKFKNELCAFTVVQAESHEQAAKLFEGHPHFTQFPGESIQIMECLPIP</sequence>
<evidence type="ECO:0000313" key="1">
    <source>
        <dbReference type="EMBL" id="GLQ88364.1"/>
    </source>
</evidence>
<name>A0ABQ5X9R4_9GAMM</name>